<dbReference type="CDD" id="cd00030">
    <property type="entry name" value="C2"/>
    <property type="match status" value="1"/>
</dbReference>
<feature type="domain" description="C2" evidence="4">
    <location>
        <begin position="131"/>
        <end position="265"/>
    </location>
</feature>
<evidence type="ECO:0000313" key="7">
    <source>
        <dbReference type="Proteomes" id="UP000054928"/>
    </source>
</evidence>
<reference evidence="7" key="1">
    <citation type="submission" date="2014-09" db="EMBL/GenBank/DDBJ databases">
        <authorList>
            <person name="Sharma Rahul"/>
            <person name="Thines Marco"/>
        </authorList>
    </citation>
    <scope>NUCLEOTIDE SEQUENCE [LARGE SCALE GENOMIC DNA]</scope>
</reference>
<dbReference type="STRING" id="4781.A0A0P1A575"/>
<dbReference type="SUPFAM" id="SSF49562">
    <property type="entry name" value="C2 domain (Calcium/lipid-binding domain, CaLB)"/>
    <property type="match status" value="3"/>
</dbReference>
<dbReference type="RefSeq" id="XP_024572039.1">
    <property type="nucleotide sequence ID" value="XM_024726759.1"/>
</dbReference>
<keyword evidence="2" id="KW-0106">Calcium</keyword>
<dbReference type="PROSITE" id="PS50004">
    <property type="entry name" value="C2"/>
    <property type="match status" value="3"/>
</dbReference>
<keyword evidence="7" id="KW-1185">Reference proteome</keyword>
<dbReference type="Pfam" id="PF13499">
    <property type="entry name" value="EF-hand_7"/>
    <property type="match status" value="2"/>
</dbReference>
<evidence type="ECO:0000256" key="1">
    <source>
        <dbReference type="ARBA" id="ARBA00022737"/>
    </source>
</evidence>
<dbReference type="InterPro" id="IPR035892">
    <property type="entry name" value="C2_domain_sf"/>
</dbReference>
<dbReference type="PROSITE" id="PS50222">
    <property type="entry name" value="EF_HAND_2"/>
    <property type="match status" value="4"/>
</dbReference>
<evidence type="ECO:0000256" key="3">
    <source>
        <dbReference type="SAM" id="MobiDB-lite"/>
    </source>
</evidence>
<evidence type="ECO:0000259" key="5">
    <source>
        <dbReference type="PROSITE" id="PS50222"/>
    </source>
</evidence>
<dbReference type="PANTHER" id="PTHR47052:SF3">
    <property type="entry name" value="INGRESSION PROTEIN 1"/>
    <property type="match status" value="1"/>
</dbReference>
<dbReference type="FunFam" id="1.10.238.10:FF:000003">
    <property type="entry name" value="Calmodulin A"/>
    <property type="match status" value="1"/>
</dbReference>
<keyword evidence="1" id="KW-0677">Repeat</keyword>
<sequence length="881" mass="97953">MATTSNVPPPPKAPPPLQNTKVSPTPAAKPAALLSPARLAPKQDPSSVPLSKNPPSSKSSPVGHLSSRNVPPSSHPPNHSSLPGLSPSITLPGQPSAPRGAPPGPPKEPPPQPPKSPPPLLPAKKGPDIEVENETTASHAALQGLLHRGRLSFTLVEARELRHTEKSGKFGRFSANTFVKIAIGKNPSSSLIKRSKTLKKSGSLINLHEEVISFDITDPIQLLTDGDLPIKMELLNESLLSDELLGEANFSALRFFDGKPHQEVKSIYLLKAFSGVIEIKVMLEKALVGMLSIVLVEGRNLKSMELIGKQDPYCQLSIGKFAKRSKTIERGGCNPYFGKEELLFWFGDDLWTQRMKFRVFDHDIGSDDLIGETTFSVLHFMAQRGEQDHTIPLQYKGILTGEVLIQTEFFPAGELTVTCHAAKQLRSVDVVGRQDPYVKFTLEGRVTQVVKKTKTDLDGGSEPEWDNETFYFDIVDQYNLQVEVWDEDIVGADELIGSASLSLLPIFRYGYVDDWLKLWVKGRFGDRDFAGHLRLEMRFKGPAGVAFPQHQANMDSFTEKERLTKNAAKNISKMSDERENTATSATALTHYQSREPVGDNVNEFSEEELISAFQFLDIDKNAYIGAAELRHLLICMGEIITDAEVDEMMRLCDKDGDGQVSFDEFRRMALHPDPGGSEFGTATAEPESQEPLDILAITSKNNEGQQELKREKTKLLRHFVENTNPSLGTLEHVAKTFRHMQHHALNFDDFCSLFNLEPTGENRRLFALFTPDYQSDIGADLSEILLAAVNFIGGVDRTQHVRFCFEISDKDRNGFITEEELVNILRANYLVSTDDQVRRKAQTILRQADSDGDGRVSLDEFHVISRMFPKLLFPPHDADTA</sequence>
<evidence type="ECO:0000313" key="6">
    <source>
        <dbReference type="EMBL" id="CEG35670.1"/>
    </source>
</evidence>
<organism evidence="6 7">
    <name type="scientific">Plasmopara halstedii</name>
    <name type="common">Downy mildew of sunflower</name>
    <dbReference type="NCBI Taxonomy" id="4781"/>
    <lineage>
        <taxon>Eukaryota</taxon>
        <taxon>Sar</taxon>
        <taxon>Stramenopiles</taxon>
        <taxon>Oomycota</taxon>
        <taxon>Peronosporomycetes</taxon>
        <taxon>Peronosporales</taxon>
        <taxon>Peronosporaceae</taxon>
        <taxon>Plasmopara</taxon>
    </lineage>
</organism>
<dbReference type="OrthoDB" id="26525at2759"/>
<feature type="domain" description="EF-hand" evidence="5">
    <location>
        <begin position="796"/>
        <end position="831"/>
    </location>
</feature>
<feature type="domain" description="C2" evidence="4">
    <location>
        <begin position="399"/>
        <end position="516"/>
    </location>
</feature>
<dbReference type="Pfam" id="PF00168">
    <property type="entry name" value="C2"/>
    <property type="match status" value="3"/>
</dbReference>
<dbReference type="GO" id="GO:0005509">
    <property type="term" value="F:calcium ion binding"/>
    <property type="evidence" value="ECO:0007669"/>
    <property type="project" value="InterPro"/>
</dbReference>
<feature type="compositionally biased region" description="Pro residues" evidence="3">
    <location>
        <begin position="7"/>
        <end position="17"/>
    </location>
</feature>
<feature type="domain" description="EF-hand" evidence="5">
    <location>
        <begin position="604"/>
        <end position="639"/>
    </location>
</feature>
<feature type="domain" description="C2" evidence="4">
    <location>
        <begin position="273"/>
        <end position="391"/>
    </location>
</feature>
<name>A0A0P1A575_PLAHL</name>
<feature type="region of interest" description="Disordered" evidence="3">
    <location>
        <begin position="1"/>
        <end position="127"/>
    </location>
</feature>
<dbReference type="PANTHER" id="PTHR47052">
    <property type="entry name" value="CONSERVED SERINE PROLINE-RICH PROTEIN (AFU_ORTHOLOGUE AFUA_2G01790)"/>
    <property type="match status" value="1"/>
</dbReference>
<dbReference type="InterPro" id="IPR000008">
    <property type="entry name" value="C2_dom"/>
</dbReference>
<dbReference type="Gene3D" id="1.10.238.10">
    <property type="entry name" value="EF-hand"/>
    <property type="match status" value="2"/>
</dbReference>
<dbReference type="PROSITE" id="PS00018">
    <property type="entry name" value="EF_HAND_1"/>
    <property type="match status" value="3"/>
</dbReference>
<dbReference type="SUPFAM" id="SSF47473">
    <property type="entry name" value="EF-hand"/>
    <property type="match status" value="2"/>
</dbReference>
<dbReference type="GeneID" id="36406593"/>
<feature type="domain" description="EF-hand" evidence="5">
    <location>
        <begin position="836"/>
        <end position="871"/>
    </location>
</feature>
<feature type="domain" description="EF-hand" evidence="5">
    <location>
        <begin position="640"/>
        <end position="675"/>
    </location>
</feature>
<dbReference type="SMART" id="SM00054">
    <property type="entry name" value="EFh"/>
    <property type="match status" value="4"/>
</dbReference>
<dbReference type="Proteomes" id="UP000054928">
    <property type="component" value="Unassembled WGS sequence"/>
</dbReference>
<dbReference type="InterPro" id="IPR052981">
    <property type="entry name" value="Ingression_C2_domain"/>
</dbReference>
<evidence type="ECO:0000259" key="4">
    <source>
        <dbReference type="PROSITE" id="PS50004"/>
    </source>
</evidence>
<dbReference type="AlphaFoldDB" id="A0A0P1A575"/>
<proteinExistence type="predicted"/>
<dbReference type="InterPro" id="IPR011992">
    <property type="entry name" value="EF-hand-dom_pair"/>
</dbReference>
<protein>
    <submittedName>
        <fullName evidence="6">Calmodulin-like protein</fullName>
    </submittedName>
</protein>
<dbReference type="SMART" id="SM00239">
    <property type="entry name" value="C2"/>
    <property type="match status" value="3"/>
</dbReference>
<evidence type="ECO:0000256" key="2">
    <source>
        <dbReference type="ARBA" id="ARBA00022837"/>
    </source>
</evidence>
<dbReference type="InterPro" id="IPR002048">
    <property type="entry name" value="EF_hand_dom"/>
</dbReference>
<dbReference type="InterPro" id="IPR018247">
    <property type="entry name" value="EF_Hand_1_Ca_BS"/>
</dbReference>
<dbReference type="CDD" id="cd00051">
    <property type="entry name" value="EFh"/>
    <property type="match status" value="2"/>
</dbReference>
<dbReference type="Gene3D" id="2.60.40.150">
    <property type="entry name" value="C2 domain"/>
    <property type="match status" value="3"/>
</dbReference>
<accession>A0A0P1A575</accession>
<feature type="compositionally biased region" description="Low complexity" evidence="3">
    <location>
        <begin position="24"/>
        <end position="99"/>
    </location>
</feature>
<dbReference type="EMBL" id="CCYD01000053">
    <property type="protein sequence ID" value="CEG35670.1"/>
    <property type="molecule type" value="Genomic_DNA"/>
</dbReference>
<feature type="compositionally biased region" description="Pro residues" evidence="3">
    <location>
        <begin position="100"/>
        <end position="121"/>
    </location>
</feature>